<dbReference type="PROSITE" id="PS50198">
    <property type="entry name" value="PPIC_PPIASE_2"/>
    <property type="match status" value="1"/>
</dbReference>
<evidence type="ECO:0000256" key="8">
    <source>
        <dbReference type="ARBA" id="ARBA00023139"/>
    </source>
</evidence>
<name>A0ABV5KWQ5_9BACL</name>
<dbReference type="GO" id="GO:0003755">
    <property type="term" value="F:peptidyl-prolyl cis-trans isomerase activity"/>
    <property type="evidence" value="ECO:0007669"/>
    <property type="project" value="UniProtKB-EC"/>
</dbReference>
<dbReference type="Pfam" id="PF13624">
    <property type="entry name" value="SurA_N_3"/>
    <property type="match status" value="1"/>
</dbReference>
<evidence type="ECO:0000313" key="15">
    <source>
        <dbReference type="EMBL" id="MFB9329650.1"/>
    </source>
</evidence>
<proteinExistence type="inferred from homology"/>
<keyword evidence="4 11" id="KW-1003">Cell membrane</keyword>
<evidence type="ECO:0000259" key="14">
    <source>
        <dbReference type="PROSITE" id="PS50198"/>
    </source>
</evidence>
<keyword evidence="16" id="KW-1185">Reference proteome</keyword>
<dbReference type="PANTHER" id="PTHR47245">
    <property type="entry name" value="PEPTIDYLPROLYL ISOMERASE"/>
    <property type="match status" value="1"/>
</dbReference>
<evidence type="ECO:0000256" key="7">
    <source>
        <dbReference type="ARBA" id="ARBA00023136"/>
    </source>
</evidence>
<keyword evidence="9 11" id="KW-0413">Isomerase</keyword>
<comment type="function">
    <text evidence="11">Plays a major role in protein secretion by helping the post-translocational extracellular folding of several secreted proteins.</text>
</comment>
<feature type="region of interest" description="Disordered" evidence="12">
    <location>
        <begin position="1"/>
        <end position="75"/>
    </location>
</feature>
<dbReference type="Pfam" id="PF00639">
    <property type="entry name" value="Rotamase"/>
    <property type="match status" value="1"/>
</dbReference>
<keyword evidence="7 11" id="KW-0472">Membrane</keyword>
<sequence length="415" mass="44802">MSDKEQQDKGIPTGNETETREQASNGTEELREQAADATSDRVAPDQAERSVEQAEEVRSDEPFSETEEAAERSDEVVRAAAVAPVPDKPKSGKGWMYVAIGLAVVLAVVLAIPKFGGGSGEAMATVNGVKISKEQLYDAMIEQGGESTLNNLISDELLNQEAEKAGVTVTDADIEKEIANIKKNFPSDEEFNAALTQNGLTLESFKKQVPPQVKLRKILEPKTGVTDEQVKQYYEDNKASYDTQEQVRASHILVATKQEAEAIMKQLKEGADFATLAKEKSTDTTSAVNGGDLGFFQKGVMVASFENAAFALKNPGDLSDIVQSEHGFHIIKLTEHKAAKQSTFEENKSSIKDLLVNQKVSEMASTWIEEVRTKATITNKLEDEKKAAEQKASTEDGAAAPAEGAGNGAATETTK</sequence>
<feature type="transmembrane region" description="Helical" evidence="13">
    <location>
        <begin position="94"/>
        <end position="113"/>
    </location>
</feature>
<evidence type="ECO:0000256" key="3">
    <source>
        <dbReference type="ARBA" id="ARBA00006071"/>
    </source>
</evidence>
<evidence type="ECO:0000256" key="11">
    <source>
        <dbReference type="HAMAP-Rule" id="MF_01145"/>
    </source>
</evidence>
<dbReference type="InterPro" id="IPR027304">
    <property type="entry name" value="Trigger_fact/SurA_dom_sf"/>
</dbReference>
<accession>A0ABV5KWQ5</accession>
<dbReference type="InterPro" id="IPR023058">
    <property type="entry name" value="PPIase_PpiC_CS"/>
</dbReference>
<dbReference type="EC" id="5.2.1.8" evidence="11"/>
<evidence type="ECO:0000313" key="16">
    <source>
        <dbReference type="Proteomes" id="UP001589747"/>
    </source>
</evidence>
<dbReference type="Gene3D" id="3.10.50.40">
    <property type="match status" value="1"/>
</dbReference>
<feature type="compositionally biased region" description="Basic and acidic residues" evidence="12">
    <location>
        <begin position="28"/>
        <end position="61"/>
    </location>
</feature>
<dbReference type="SUPFAM" id="SSF54534">
    <property type="entry name" value="FKBP-like"/>
    <property type="match status" value="1"/>
</dbReference>
<dbReference type="Proteomes" id="UP001589747">
    <property type="component" value="Unassembled WGS sequence"/>
</dbReference>
<evidence type="ECO:0000256" key="12">
    <source>
        <dbReference type="SAM" id="MobiDB-lite"/>
    </source>
</evidence>
<evidence type="ECO:0000256" key="13">
    <source>
        <dbReference type="SAM" id="Phobius"/>
    </source>
</evidence>
<keyword evidence="5 11" id="KW-0732">Signal</keyword>
<evidence type="ECO:0000256" key="2">
    <source>
        <dbReference type="ARBA" id="ARBA00004193"/>
    </source>
</evidence>
<keyword evidence="8" id="KW-0564">Palmitate</keyword>
<organism evidence="15 16">
    <name type="scientific">Paenibacillus aurantiacus</name>
    <dbReference type="NCBI Taxonomy" id="1936118"/>
    <lineage>
        <taxon>Bacteria</taxon>
        <taxon>Bacillati</taxon>
        <taxon>Bacillota</taxon>
        <taxon>Bacilli</taxon>
        <taxon>Bacillales</taxon>
        <taxon>Paenibacillaceae</taxon>
        <taxon>Paenibacillus</taxon>
    </lineage>
</organism>
<feature type="compositionally biased region" description="Basic and acidic residues" evidence="12">
    <location>
        <begin position="380"/>
        <end position="394"/>
    </location>
</feature>
<protein>
    <recommendedName>
        <fullName evidence="11">Foldase protein PrsA</fullName>
        <ecNumber evidence="11">5.2.1.8</ecNumber>
    </recommendedName>
</protein>
<dbReference type="PROSITE" id="PS01096">
    <property type="entry name" value="PPIC_PPIASE_1"/>
    <property type="match status" value="1"/>
</dbReference>
<feature type="compositionally biased region" description="Low complexity" evidence="12">
    <location>
        <begin position="395"/>
        <end position="415"/>
    </location>
</feature>
<feature type="domain" description="PpiC" evidence="14">
    <location>
        <begin position="244"/>
        <end position="335"/>
    </location>
</feature>
<evidence type="ECO:0000256" key="9">
    <source>
        <dbReference type="ARBA" id="ARBA00023235"/>
    </source>
</evidence>
<dbReference type="InterPro" id="IPR000297">
    <property type="entry name" value="PPIase_PpiC"/>
</dbReference>
<evidence type="ECO:0000256" key="6">
    <source>
        <dbReference type="ARBA" id="ARBA00023110"/>
    </source>
</evidence>
<evidence type="ECO:0000256" key="5">
    <source>
        <dbReference type="ARBA" id="ARBA00022729"/>
    </source>
</evidence>
<evidence type="ECO:0000256" key="4">
    <source>
        <dbReference type="ARBA" id="ARBA00022475"/>
    </source>
</evidence>
<comment type="catalytic activity">
    <reaction evidence="1 11">
        <text>[protein]-peptidylproline (omega=180) = [protein]-peptidylproline (omega=0)</text>
        <dbReference type="Rhea" id="RHEA:16237"/>
        <dbReference type="Rhea" id="RHEA-COMP:10747"/>
        <dbReference type="Rhea" id="RHEA-COMP:10748"/>
        <dbReference type="ChEBI" id="CHEBI:83833"/>
        <dbReference type="ChEBI" id="CHEBI:83834"/>
        <dbReference type="EC" id="5.2.1.8"/>
    </reaction>
</comment>
<evidence type="ECO:0000256" key="1">
    <source>
        <dbReference type="ARBA" id="ARBA00000971"/>
    </source>
</evidence>
<dbReference type="PANTHER" id="PTHR47245:SF1">
    <property type="entry name" value="FOLDASE PROTEIN PRSA"/>
    <property type="match status" value="1"/>
</dbReference>
<comment type="similarity">
    <text evidence="3 11">Belongs to the PrsA family.</text>
</comment>
<dbReference type="HAMAP" id="MF_01145">
    <property type="entry name" value="Foldase_PrsA"/>
    <property type="match status" value="1"/>
</dbReference>
<keyword evidence="10" id="KW-0449">Lipoprotein</keyword>
<dbReference type="Gene3D" id="1.10.4030.10">
    <property type="entry name" value="Porin chaperone SurA, peptide-binding domain"/>
    <property type="match status" value="1"/>
</dbReference>
<keyword evidence="13" id="KW-0812">Transmembrane</keyword>
<comment type="subcellular location">
    <subcellularLocation>
        <location evidence="2">Cell membrane</location>
        <topology evidence="2">Lipid-anchor</topology>
    </subcellularLocation>
</comment>
<dbReference type="InterPro" id="IPR023059">
    <property type="entry name" value="Foldase_PrsA"/>
</dbReference>
<dbReference type="InterPro" id="IPR050245">
    <property type="entry name" value="PrsA_foldase"/>
</dbReference>
<dbReference type="RefSeq" id="WP_377500104.1">
    <property type="nucleotide sequence ID" value="NZ_JBHMDO010000044.1"/>
</dbReference>
<reference evidence="15 16" key="1">
    <citation type="submission" date="2024-09" db="EMBL/GenBank/DDBJ databases">
        <authorList>
            <person name="Sun Q."/>
            <person name="Mori K."/>
        </authorList>
    </citation>
    <scope>NUCLEOTIDE SEQUENCE [LARGE SCALE GENOMIC DNA]</scope>
    <source>
        <strain evidence="15 16">TISTR 2452</strain>
    </source>
</reference>
<dbReference type="SUPFAM" id="SSF109998">
    <property type="entry name" value="Triger factor/SurA peptide-binding domain-like"/>
    <property type="match status" value="1"/>
</dbReference>
<dbReference type="EMBL" id="JBHMDO010000044">
    <property type="protein sequence ID" value="MFB9329650.1"/>
    <property type="molecule type" value="Genomic_DNA"/>
</dbReference>
<feature type="region of interest" description="Disordered" evidence="12">
    <location>
        <begin position="378"/>
        <end position="415"/>
    </location>
</feature>
<comment type="caution">
    <text evidence="15">The sequence shown here is derived from an EMBL/GenBank/DDBJ whole genome shotgun (WGS) entry which is preliminary data.</text>
</comment>
<keyword evidence="13" id="KW-1133">Transmembrane helix</keyword>
<evidence type="ECO:0000256" key="10">
    <source>
        <dbReference type="ARBA" id="ARBA00023288"/>
    </source>
</evidence>
<dbReference type="InterPro" id="IPR046357">
    <property type="entry name" value="PPIase_dom_sf"/>
</dbReference>
<gene>
    <name evidence="11" type="primary">prsA</name>
    <name evidence="15" type="ORF">ACFFSY_27245</name>
</gene>
<keyword evidence="6 11" id="KW-0697">Rotamase</keyword>